<keyword evidence="1" id="KW-0472">Membrane</keyword>
<dbReference type="EMBL" id="JRLV01000006">
    <property type="protein sequence ID" value="KGO81906.1"/>
    <property type="molecule type" value="Genomic_DNA"/>
</dbReference>
<dbReference type="Proteomes" id="UP000030129">
    <property type="component" value="Unassembled WGS sequence"/>
</dbReference>
<sequence>MPVNDIRYFFRKEDSGVVEDAYRSCRIRVISANEELVSVPVPIRLSRFYIKMSLIVVLVFVITTVLLMLFTG</sequence>
<keyword evidence="1" id="KW-1133">Transmembrane helix</keyword>
<reference evidence="2 3" key="1">
    <citation type="submission" date="2013-09" db="EMBL/GenBank/DDBJ databases">
        <authorList>
            <person name="Zeng Z."/>
            <person name="Chen C."/>
        </authorList>
    </citation>
    <scope>NUCLEOTIDE SEQUENCE [LARGE SCALE GENOMIC DNA]</scope>
    <source>
        <strain evidence="2 3">F44-8</strain>
    </source>
</reference>
<evidence type="ECO:0000313" key="3">
    <source>
        <dbReference type="Proteomes" id="UP000030129"/>
    </source>
</evidence>
<organism evidence="2 3">
    <name type="scientific">Flavobacterium beibuense F44-8</name>
    <dbReference type="NCBI Taxonomy" id="1406840"/>
    <lineage>
        <taxon>Bacteria</taxon>
        <taxon>Pseudomonadati</taxon>
        <taxon>Bacteroidota</taxon>
        <taxon>Flavobacteriia</taxon>
        <taxon>Flavobacteriales</taxon>
        <taxon>Flavobacteriaceae</taxon>
        <taxon>Flavobacterium</taxon>
    </lineage>
</organism>
<evidence type="ECO:0000313" key="2">
    <source>
        <dbReference type="EMBL" id="KGO81906.1"/>
    </source>
</evidence>
<dbReference type="AlphaFoldDB" id="A0A0A2LRD6"/>
<gene>
    <name evidence="2" type="ORF">Q763_06460</name>
</gene>
<protein>
    <submittedName>
        <fullName evidence="2">Uncharacterized protein</fullName>
    </submittedName>
</protein>
<keyword evidence="3" id="KW-1185">Reference proteome</keyword>
<feature type="transmembrane region" description="Helical" evidence="1">
    <location>
        <begin position="48"/>
        <end position="70"/>
    </location>
</feature>
<dbReference type="RefSeq" id="WP_035132348.1">
    <property type="nucleotide sequence ID" value="NZ_JRLV01000006.1"/>
</dbReference>
<name>A0A0A2LRD6_9FLAO</name>
<proteinExistence type="predicted"/>
<comment type="caution">
    <text evidence="2">The sequence shown here is derived from an EMBL/GenBank/DDBJ whole genome shotgun (WGS) entry which is preliminary data.</text>
</comment>
<dbReference type="STRING" id="1406840.Q763_06460"/>
<evidence type="ECO:0000256" key="1">
    <source>
        <dbReference type="SAM" id="Phobius"/>
    </source>
</evidence>
<accession>A0A0A2LRD6</accession>
<keyword evidence="1" id="KW-0812">Transmembrane</keyword>